<keyword evidence="1" id="KW-0853">WD repeat</keyword>
<dbReference type="CDD" id="cd00200">
    <property type="entry name" value="WD40"/>
    <property type="match status" value="1"/>
</dbReference>
<dbReference type="GO" id="GO:0008017">
    <property type="term" value="F:microtubule binding"/>
    <property type="evidence" value="ECO:0007669"/>
    <property type="project" value="TreeGrafter"/>
</dbReference>
<sequence length="536" mass="58776">MNGGAAGSDGGTDSYSEESDSDLSDVPELDSDIEQETQINYDRQHVNFIVSQLLLCTFTAYSTSVRFLDLCFSYRGYDCRNNLFYTQAGEVVYHIAAVAVVYNRQQHSQRLYLGHDDDILSLTIHPVKDYVATGQVGRDAAIHVWDTQTLKCLSLLKGQHQRGVCALDFSADGKCLVSVGLDDFHSIVFWDWKKGEKIATTRGHKDKIFVVKCNPHHVDKLVTVGIKHIRFWQQAGGGFTSKRGIFGSVGKLETMMCVSYGRMEDLVFSGAATGDMFIWKDILLLKTVKAHDGPVFAMYALDKGHMEGEVWGLAAHPLLPICATVSDDKTLRIWELSSQHRMLAVRKLKKGGRCCAFSPDGKALAVGLNDGSFLVVNADTVEDMVSFHHRKEMISDIKFSKDTGKYLAVASHDNFVDIYNVLTSKRVGICKGASSYITHIDWDSRGCLRLSLALHTGPGGPAEGREQNCGAAVCFVPLILAKIVNAFAGASWLVRGGTAQPAASAAFRVHGNHGSQENQKAHWRFVGTSATSAQNA</sequence>
<dbReference type="Gene3D" id="2.130.10.10">
    <property type="entry name" value="YVTN repeat-like/Quinoprotein amine dehydrogenase"/>
    <property type="match status" value="2"/>
</dbReference>
<feature type="region of interest" description="Disordered" evidence="3">
    <location>
        <begin position="1"/>
        <end position="27"/>
    </location>
</feature>
<evidence type="ECO:0000256" key="2">
    <source>
        <dbReference type="ARBA" id="ARBA00022737"/>
    </source>
</evidence>
<dbReference type="InterPro" id="IPR050630">
    <property type="entry name" value="WD_repeat_EMAP"/>
</dbReference>
<evidence type="ECO:0000259" key="4">
    <source>
        <dbReference type="Pfam" id="PF23409"/>
    </source>
</evidence>
<protein>
    <submittedName>
        <fullName evidence="6">EML6</fullName>
    </submittedName>
</protein>
<proteinExistence type="predicted"/>
<feature type="compositionally biased region" description="Acidic residues" evidence="3">
    <location>
        <begin position="15"/>
        <end position="27"/>
    </location>
</feature>
<dbReference type="Pfam" id="PF23414">
    <property type="entry name" value="Beta-prop_EML_2"/>
    <property type="match status" value="1"/>
</dbReference>
<evidence type="ECO:0000313" key="6">
    <source>
        <dbReference type="EMBL" id="OWK10021.1"/>
    </source>
</evidence>
<dbReference type="InterPro" id="IPR005108">
    <property type="entry name" value="HELP"/>
</dbReference>
<dbReference type="OrthoDB" id="9672026at2759"/>
<evidence type="ECO:0000313" key="7">
    <source>
        <dbReference type="Proteomes" id="UP000242450"/>
    </source>
</evidence>
<dbReference type="FunFam" id="2.130.10.10:FF:000024">
    <property type="entry name" value="Putative echinoderm microtubule-associated protein-like 6"/>
    <property type="match status" value="1"/>
</dbReference>
<dbReference type="SUPFAM" id="SSF50978">
    <property type="entry name" value="WD40 repeat-like"/>
    <property type="match status" value="1"/>
</dbReference>
<dbReference type="SMART" id="SM00320">
    <property type="entry name" value="WD40"/>
    <property type="match status" value="6"/>
</dbReference>
<reference evidence="6 7" key="1">
    <citation type="journal article" date="2018" name="Mol. Genet. Genomics">
        <title>The red deer Cervus elaphus genome CerEla1.0: sequencing, annotating, genes, and chromosomes.</title>
        <authorList>
            <person name="Bana N.A."/>
            <person name="Nyiri A."/>
            <person name="Nagy J."/>
            <person name="Frank K."/>
            <person name="Nagy T."/>
            <person name="Steger V."/>
            <person name="Schiller M."/>
            <person name="Lakatos P."/>
            <person name="Sugar L."/>
            <person name="Horn P."/>
            <person name="Barta E."/>
            <person name="Orosz L."/>
        </authorList>
    </citation>
    <scope>NUCLEOTIDE SEQUENCE [LARGE SCALE GENOMIC DNA]</scope>
    <source>
        <strain evidence="6">Hungarian</strain>
    </source>
</reference>
<dbReference type="Proteomes" id="UP000242450">
    <property type="component" value="Chromosome 11"/>
</dbReference>
<dbReference type="AlphaFoldDB" id="A0A212CVL6"/>
<comment type="caution">
    <text evidence="6">The sequence shown here is derived from an EMBL/GenBank/DDBJ whole genome shotgun (WGS) entry which is preliminary data.</text>
</comment>
<dbReference type="InterPro" id="IPR015943">
    <property type="entry name" value="WD40/YVTN_repeat-like_dom_sf"/>
</dbReference>
<feature type="domain" description="EML-like first beta-propeller" evidence="4">
    <location>
        <begin position="108"/>
        <end position="306"/>
    </location>
</feature>
<dbReference type="Pfam" id="PF23409">
    <property type="entry name" value="Beta-prop_EML"/>
    <property type="match status" value="1"/>
</dbReference>
<dbReference type="PANTHER" id="PTHR13720:SF52">
    <property type="entry name" value="ECHINODERM MICROTUBULE-ASSOCIATED PROTEIN-LIKE 6"/>
    <property type="match status" value="1"/>
</dbReference>
<accession>A0A212CVL6</accession>
<dbReference type="InterPro" id="IPR001680">
    <property type="entry name" value="WD40_rpt"/>
</dbReference>
<dbReference type="Pfam" id="PF03451">
    <property type="entry name" value="HELP"/>
    <property type="match status" value="1"/>
</dbReference>
<dbReference type="InterPro" id="IPR055442">
    <property type="entry name" value="Beta-prop_EML-like_2nd"/>
</dbReference>
<gene>
    <name evidence="6" type="ORF">Celaphus_00005607</name>
</gene>
<name>A0A212CVL6_CEREH</name>
<organism evidence="6 7">
    <name type="scientific">Cervus elaphus hippelaphus</name>
    <name type="common">European red deer</name>
    <dbReference type="NCBI Taxonomy" id="46360"/>
    <lineage>
        <taxon>Eukaryota</taxon>
        <taxon>Metazoa</taxon>
        <taxon>Chordata</taxon>
        <taxon>Craniata</taxon>
        <taxon>Vertebrata</taxon>
        <taxon>Euteleostomi</taxon>
        <taxon>Mammalia</taxon>
        <taxon>Eutheria</taxon>
        <taxon>Laurasiatheria</taxon>
        <taxon>Artiodactyla</taxon>
        <taxon>Ruminantia</taxon>
        <taxon>Pecora</taxon>
        <taxon>Cervidae</taxon>
        <taxon>Cervinae</taxon>
        <taxon>Cervus</taxon>
    </lineage>
</organism>
<dbReference type="InterPro" id="IPR036322">
    <property type="entry name" value="WD40_repeat_dom_sf"/>
</dbReference>
<evidence type="ECO:0000259" key="5">
    <source>
        <dbReference type="Pfam" id="PF23414"/>
    </source>
</evidence>
<dbReference type="InterPro" id="IPR055439">
    <property type="entry name" value="Beta-prop_EML_1st"/>
</dbReference>
<feature type="domain" description="EML-like second beta-propeller" evidence="5">
    <location>
        <begin position="310"/>
        <end position="446"/>
    </location>
</feature>
<dbReference type="GO" id="GO:0005874">
    <property type="term" value="C:microtubule"/>
    <property type="evidence" value="ECO:0007669"/>
    <property type="project" value="UniProtKB-KW"/>
</dbReference>
<dbReference type="PANTHER" id="PTHR13720">
    <property type="entry name" value="WD-40 REPEAT PROTEIN"/>
    <property type="match status" value="1"/>
</dbReference>
<keyword evidence="7" id="KW-1185">Reference proteome</keyword>
<dbReference type="EMBL" id="MKHE01000011">
    <property type="protein sequence ID" value="OWK10021.1"/>
    <property type="molecule type" value="Genomic_DNA"/>
</dbReference>
<evidence type="ECO:0000256" key="1">
    <source>
        <dbReference type="ARBA" id="ARBA00022574"/>
    </source>
</evidence>
<evidence type="ECO:0000256" key="3">
    <source>
        <dbReference type="SAM" id="MobiDB-lite"/>
    </source>
</evidence>
<keyword evidence="2" id="KW-0677">Repeat</keyword>
<feature type="compositionally biased region" description="Gly residues" evidence="3">
    <location>
        <begin position="1"/>
        <end position="10"/>
    </location>
</feature>